<dbReference type="OrthoDB" id="2136520at2"/>
<feature type="transmembrane region" description="Helical" evidence="1">
    <location>
        <begin position="418"/>
        <end position="439"/>
    </location>
</feature>
<keyword evidence="1" id="KW-0472">Membrane</keyword>
<dbReference type="STRING" id="87541.AWM71_02180"/>
<name>A0A133Y3E1_9LACT</name>
<dbReference type="InterPro" id="IPR018702">
    <property type="entry name" value="DUF2207"/>
</dbReference>
<evidence type="ECO:0000256" key="1">
    <source>
        <dbReference type="SAM" id="Phobius"/>
    </source>
</evidence>
<dbReference type="EMBL" id="LSCQ01000020">
    <property type="protein sequence ID" value="KXB37699.1"/>
    <property type="molecule type" value="Genomic_DNA"/>
</dbReference>
<dbReference type="PATRIC" id="fig|87541.4.peg.419"/>
<gene>
    <name evidence="3" type="ORF">HMPREF3187_00415</name>
</gene>
<proteinExistence type="predicted"/>
<keyword evidence="1" id="KW-0812">Transmembrane</keyword>
<evidence type="ECO:0000259" key="2">
    <source>
        <dbReference type="Pfam" id="PF09972"/>
    </source>
</evidence>
<protein>
    <recommendedName>
        <fullName evidence="2">DUF2207 domain-containing protein</fullName>
    </recommendedName>
</protein>
<dbReference type="Proteomes" id="UP000070422">
    <property type="component" value="Unassembled WGS sequence"/>
</dbReference>
<feature type="transmembrane region" description="Helical" evidence="1">
    <location>
        <begin position="256"/>
        <end position="276"/>
    </location>
</feature>
<evidence type="ECO:0000313" key="4">
    <source>
        <dbReference type="Proteomes" id="UP000070422"/>
    </source>
</evidence>
<keyword evidence="1" id="KW-1133">Transmembrane helix</keyword>
<dbReference type="Pfam" id="PF09972">
    <property type="entry name" value="DUF2207"/>
    <property type="match status" value="1"/>
</dbReference>
<organism evidence="3 4">
    <name type="scientific">Aerococcus christensenii</name>
    <dbReference type="NCBI Taxonomy" id="87541"/>
    <lineage>
        <taxon>Bacteria</taxon>
        <taxon>Bacillati</taxon>
        <taxon>Bacillota</taxon>
        <taxon>Bacilli</taxon>
        <taxon>Lactobacillales</taxon>
        <taxon>Aerococcaceae</taxon>
        <taxon>Aerococcus</taxon>
    </lineage>
</organism>
<feature type="domain" description="DUF2207" evidence="2">
    <location>
        <begin position="34"/>
        <end position="216"/>
    </location>
</feature>
<accession>A0A133Y3E1</accession>
<dbReference type="RefSeq" id="WP_060936497.1">
    <property type="nucleotide sequence ID" value="NZ_JASOZP010000001.1"/>
</dbReference>
<comment type="caution">
    <text evidence="3">The sequence shown here is derived from an EMBL/GenBank/DDBJ whole genome shotgun (WGS) entry which is preliminary data.</text>
</comment>
<dbReference type="AlphaFoldDB" id="A0A133Y3E1"/>
<evidence type="ECO:0000313" key="3">
    <source>
        <dbReference type="EMBL" id="KXB37699.1"/>
    </source>
</evidence>
<feature type="transmembrane region" description="Helical" evidence="1">
    <location>
        <begin position="451"/>
        <end position="472"/>
    </location>
</feature>
<reference evidence="3 4" key="1">
    <citation type="submission" date="2016-01" db="EMBL/GenBank/DDBJ databases">
        <authorList>
            <person name="Oliw E.H."/>
        </authorList>
    </citation>
    <scope>NUCLEOTIDE SEQUENCE [LARGE SCALE GENOMIC DNA]</scope>
    <source>
        <strain evidence="3 4">KA00635</strain>
    </source>
</reference>
<sequence length="546" mass="62828">MDLKKYLGVIALIGLFFINSGEVKADEQNKGVQIKNYEIVVTNDDQGQITEEEIIRYRFQKQVDQISHYIGLGEGGKLSHLAVDMKTDSADQPFPFVESSSHTVGTFSLSKDGKNTKVSLYNTMSGDDEVTHYQSVISEAWMRYDQSVILQKEFALAPFDVDQVTLTFKFPKSVDKSQFKVWLESKASYTSYFKDDQTYVVKMTDRSAHVPLHVTMVLPAEYMPHTSGEGPKSKGEQIIQELDKKTQEKEQAHRKLWWQLRGLVIFVVLLVGAYTVSFLKYKKLPLEDESNVYVPALRPIEVAKVLKIRKASEDYLWLIIYELVHKNLLSLEFQESKGHFRPIIRVKSTVTDNPVESIVLVCFQKVSKGQWFDYLIFKTGEQSVHSHKQTLAYKTLLKDIRQAIKQQMKAWQLEDMRGTISFSTFWLVNILITLCSFLYSLRLSFQLHGGYVWMGVLLILLGLEIVIGRYSFPVYNATGRKTQAKYKKYFRTMKKKASKTDRDLLYSFISNRSHACYQAMTNQGGSYGPLYQALSGIEGRDFRKMK</sequence>